<reference evidence="8" key="1">
    <citation type="journal article" date="2021" name="PeerJ">
        <title>Extensive microbial diversity within the chicken gut microbiome revealed by metagenomics and culture.</title>
        <authorList>
            <person name="Gilroy R."/>
            <person name="Ravi A."/>
            <person name="Getino M."/>
            <person name="Pursley I."/>
            <person name="Horton D.L."/>
            <person name="Alikhan N.F."/>
            <person name="Baker D."/>
            <person name="Gharbi K."/>
            <person name="Hall N."/>
            <person name="Watson M."/>
            <person name="Adriaenssens E.M."/>
            <person name="Foster-Nyarko E."/>
            <person name="Jarju S."/>
            <person name="Secka A."/>
            <person name="Antonio M."/>
            <person name="Oren A."/>
            <person name="Chaudhuri R.R."/>
            <person name="La Ragione R."/>
            <person name="Hildebrand F."/>
            <person name="Pallen M.J."/>
        </authorList>
    </citation>
    <scope>NUCLEOTIDE SEQUENCE</scope>
    <source>
        <strain evidence="8">4100</strain>
    </source>
</reference>
<dbReference type="Pfam" id="PF01475">
    <property type="entry name" value="FUR"/>
    <property type="match status" value="1"/>
</dbReference>
<dbReference type="AlphaFoldDB" id="A0A4Q0U876"/>
<evidence type="ECO:0000256" key="2">
    <source>
        <dbReference type="ARBA" id="ARBA00022491"/>
    </source>
</evidence>
<evidence type="ECO:0000256" key="1">
    <source>
        <dbReference type="ARBA" id="ARBA00007957"/>
    </source>
</evidence>
<dbReference type="PANTHER" id="PTHR33202:SF8">
    <property type="entry name" value="PEROXIDE-RESPONSIVE REPRESSOR PERR"/>
    <property type="match status" value="1"/>
</dbReference>
<evidence type="ECO:0000256" key="6">
    <source>
        <dbReference type="ARBA" id="ARBA00023163"/>
    </source>
</evidence>
<dbReference type="CDD" id="cd07153">
    <property type="entry name" value="Fur_like"/>
    <property type="match status" value="1"/>
</dbReference>
<evidence type="ECO:0000313" key="9">
    <source>
        <dbReference type="Proteomes" id="UP000711407"/>
    </source>
</evidence>
<keyword evidence="6" id="KW-0804">Transcription</keyword>
<dbReference type="PANTHER" id="PTHR33202">
    <property type="entry name" value="ZINC UPTAKE REGULATION PROTEIN"/>
    <property type="match status" value="1"/>
</dbReference>
<keyword evidence="7" id="KW-0479">Metal-binding</keyword>
<dbReference type="EMBL" id="DYXT01000021">
    <property type="protein sequence ID" value="HJE38885.1"/>
    <property type="molecule type" value="Genomic_DNA"/>
</dbReference>
<dbReference type="Gene3D" id="1.10.10.10">
    <property type="entry name" value="Winged helix-like DNA-binding domain superfamily/Winged helix DNA-binding domain"/>
    <property type="match status" value="1"/>
</dbReference>
<dbReference type="InterPro" id="IPR002481">
    <property type="entry name" value="FUR"/>
</dbReference>
<sequence>MTYTQPSTPNYLLDLLHKSGVRPSVHRLAVLRYVIDKKTHPTADEIFSSLAAEFPSLSRATVYNSLHKLADSSILREVEIENGTTRYDFAQQPPHGHFKCRRCGKIYDMPMSYRADEALPDGFRIDSIDVYAKGCCSDCCDNIKTK</sequence>
<dbReference type="Proteomes" id="UP000711407">
    <property type="component" value="Unassembled WGS sequence"/>
</dbReference>
<gene>
    <name evidence="8" type="ORF">K8V47_03870</name>
</gene>
<feature type="binding site" evidence="7">
    <location>
        <position position="100"/>
    </location>
    <ligand>
        <name>Zn(2+)</name>
        <dbReference type="ChEBI" id="CHEBI:29105"/>
    </ligand>
</feature>
<dbReference type="InterPro" id="IPR036390">
    <property type="entry name" value="WH_DNA-bd_sf"/>
</dbReference>
<keyword evidence="5" id="KW-0238">DNA-binding</keyword>
<protein>
    <submittedName>
        <fullName evidence="8">Transcriptional repressor</fullName>
    </submittedName>
</protein>
<keyword evidence="4" id="KW-0805">Transcription regulation</keyword>
<organism evidence="8 9">
    <name type="scientific">Candidatus Amulumruptor caecigallinarius</name>
    <dbReference type="NCBI Taxonomy" id="2109911"/>
    <lineage>
        <taxon>Bacteria</taxon>
        <taxon>Pseudomonadati</taxon>
        <taxon>Bacteroidota</taxon>
        <taxon>Bacteroidia</taxon>
        <taxon>Bacteroidales</taxon>
        <taxon>Muribaculaceae</taxon>
        <taxon>Candidatus Amulumruptor</taxon>
    </lineage>
</organism>
<dbReference type="GO" id="GO:0008270">
    <property type="term" value="F:zinc ion binding"/>
    <property type="evidence" value="ECO:0007669"/>
    <property type="project" value="TreeGrafter"/>
</dbReference>
<dbReference type="GO" id="GO:0003700">
    <property type="term" value="F:DNA-binding transcription factor activity"/>
    <property type="evidence" value="ECO:0007669"/>
    <property type="project" value="InterPro"/>
</dbReference>
<dbReference type="GO" id="GO:0045892">
    <property type="term" value="P:negative regulation of DNA-templated transcription"/>
    <property type="evidence" value="ECO:0007669"/>
    <property type="project" value="TreeGrafter"/>
</dbReference>
<dbReference type="SUPFAM" id="SSF46785">
    <property type="entry name" value="Winged helix' DNA-binding domain"/>
    <property type="match status" value="1"/>
</dbReference>
<feature type="binding site" evidence="7">
    <location>
        <position position="103"/>
    </location>
    <ligand>
        <name>Zn(2+)</name>
        <dbReference type="ChEBI" id="CHEBI:29105"/>
    </ligand>
</feature>
<proteinExistence type="inferred from homology"/>
<evidence type="ECO:0000256" key="7">
    <source>
        <dbReference type="PIRSR" id="PIRSR602481-1"/>
    </source>
</evidence>
<dbReference type="GO" id="GO:1900376">
    <property type="term" value="P:regulation of secondary metabolite biosynthetic process"/>
    <property type="evidence" value="ECO:0007669"/>
    <property type="project" value="TreeGrafter"/>
</dbReference>
<dbReference type="Gene3D" id="3.30.1490.190">
    <property type="match status" value="1"/>
</dbReference>
<comment type="similarity">
    <text evidence="1">Belongs to the Fur family.</text>
</comment>
<dbReference type="InterPro" id="IPR043135">
    <property type="entry name" value="Fur_C"/>
</dbReference>
<evidence type="ECO:0000256" key="3">
    <source>
        <dbReference type="ARBA" id="ARBA00022833"/>
    </source>
</evidence>
<evidence type="ECO:0000256" key="4">
    <source>
        <dbReference type="ARBA" id="ARBA00023015"/>
    </source>
</evidence>
<evidence type="ECO:0000313" key="8">
    <source>
        <dbReference type="EMBL" id="HJE38885.1"/>
    </source>
</evidence>
<keyword evidence="3 7" id="KW-0862">Zinc</keyword>
<keyword evidence="2" id="KW-0678">Repressor</keyword>
<reference evidence="8" key="2">
    <citation type="submission" date="2021-09" db="EMBL/GenBank/DDBJ databases">
        <authorList>
            <person name="Gilroy R."/>
        </authorList>
    </citation>
    <scope>NUCLEOTIDE SEQUENCE</scope>
    <source>
        <strain evidence="8">4100</strain>
    </source>
</reference>
<feature type="binding site" evidence="7">
    <location>
        <position position="136"/>
    </location>
    <ligand>
        <name>Zn(2+)</name>
        <dbReference type="ChEBI" id="CHEBI:29105"/>
    </ligand>
</feature>
<name>A0A4Q0U876_9BACT</name>
<feature type="binding site" evidence="7">
    <location>
        <position position="139"/>
    </location>
    <ligand>
        <name>Zn(2+)</name>
        <dbReference type="ChEBI" id="CHEBI:29105"/>
    </ligand>
</feature>
<accession>A0A4Q0U876</accession>
<dbReference type="GO" id="GO:0000976">
    <property type="term" value="F:transcription cis-regulatory region binding"/>
    <property type="evidence" value="ECO:0007669"/>
    <property type="project" value="TreeGrafter"/>
</dbReference>
<comment type="cofactor">
    <cofactor evidence="7">
        <name>Zn(2+)</name>
        <dbReference type="ChEBI" id="CHEBI:29105"/>
    </cofactor>
    <text evidence="7">Binds 1 zinc ion per subunit.</text>
</comment>
<comment type="caution">
    <text evidence="8">The sequence shown here is derived from an EMBL/GenBank/DDBJ whole genome shotgun (WGS) entry which is preliminary data.</text>
</comment>
<evidence type="ECO:0000256" key="5">
    <source>
        <dbReference type="ARBA" id="ARBA00023125"/>
    </source>
</evidence>
<dbReference type="InterPro" id="IPR036388">
    <property type="entry name" value="WH-like_DNA-bd_sf"/>
</dbReference>